<dbReference type="AlphaFoldDB" id="A0A024P872"/>
<accession>A0A024P872</accession>
<dbReference type="InterPro" id="IPR022770">
    <property type="entry name" value="IucA/IucC-like_C"/>
</dbReference>
<dbReference type="GO" id="GO:0019290">
    <property type="term" value="P:siderophore biosynthetic process"/>
    <property type="evidence" value="ECO:0007669"/>
    <property type="project" value="InterPro"/>
</dbReference>
<organism evidence="5 6">
    <name type="scientific">Halobacillus karajensis</name>
    <dbReference type="NCBI Taxonomy" id="195088"/>
    <lineage>
        <taxon>Bacteria</taxon>
        <taxon>Bacillati</taxon>
        <taxon>Bacillota</taxon>
        <taxon>Bacilli</taxon>
        <taxon>Bacillales</taxon>
        <taxon>Bacillaceae</taxon>
        <taxon>Halobacillus</taxon>
    </lineage>
</organism>
<dbReference type="PANTHER" id="PTHR34384">
    <property type="entry name" value="L-2,3-DIAMINOPROPANOATE--CITRATE LIGASE"/>
    <property type="match status" value="1"/>
</dbReference>
<protein>
    <submittedName>
        <fullName evidence="5">N(2)-citryl-N(6)-acetyl-N(6)-hydroxylysine synthase</fullName>
    </submittedName>
</protein>
<comment type="similarity">
    <text evidence="2">Belongs to the IucA/IucC family.</text>
</comment>
<dbReference type="Gene3D" id="1.10.510.40">
    <property type="match status" value="1"/>
</dbReference>
<comment type="caution">
    <text evidence="5">The sequence shown here is derived from an EMBL/GenBank/DDBJ whole genome shotgun (WGS) entry which is preliminary data.</text>
</comment>
<dbReference type="Pfam" id="PF06276">
    <property type="entry name" value="FhuF"/>
    <property type="match status" value="1"/>
</dbReference>
<sequence>MKRAKEIAEKKTMQSFLNCYLRETENYEWAPAPNDPVGEDAQRMIRIPLTRQNIRINVPVRYWSLTGRHVFDFPIFYQTEGCEDDHTLDYVTMATLLVKEWLIGNGQEFSEDELVLRVLLSCKNMKDYIRERTDDQNQLLEGTFDFIDAEQSLLFGHLMHPTPKSKQGLTEAQDRTYSPEYQGRFQLQFFSADPLLVEQESSMDRSAAELIFEDMKQTEGADLLEKEWHKGRYLIPVHPLQAAVVMEDPEVQALVDSGEFKYLGSAGPLFTATSSFRTLYSEDAGFMYKFSVPVKITNSLRFNQPKELARGVEVARLLDTNLGDQLRVNHPQFHIMKDPASINITLDKEISGFEVALRENPFYQNTRQASLLAGLVQDHAYGGKSRLHAIIQDLAEREKRTVEEVSLEWFNKYLSISLDPVLWLYTNYGIALEAHQQNSVIRLEDGYPNEFYYRDNQGYYFCQSKADELARLLPSLNEKSDTICADDVAEERLRYYFFFNHLFGLINGFGVSGLIEEEKLMDQLRTRLTAYLPSSLIHSLLEESRLPCKANLLTRLYDMDELVGPMEAQSVYTTIENPLADKVGTVHES</sequence>
<evidence type="ECO:0000313" key="6">
    <source>
        <dbReference type="Proteomes" id="UP000028868"/>
    </source>
</evidence>
<dbReference type="Pfam" id="PF04183">
    <property type="entry name" value="IucA_IucC"/>
    <property type="match status" value="1"/>
</dbReference>
<dbReference type="InterPro" id="IPR007310">
    <property type="entry name" value="Aerobactin_biosyn_IucA/IucC_N"/>
</dbReference>
<dbReference type="InterPro" id="IPR037455">
    <property type="entry name" value="LucA/IucC-like"/>
</dbReference>
<comment type="pathway">
    <text evidence="1">Siderophore biosynthesis.</text>
</comment>
<evidence type="ECO:0000256" key="2">
    <source>
        <dbReference type="ARBA" id="ARBA00007832"/>
    </source>
</evidence>
<gene>
    <name evidence="5" type="primary">iucA_2</name>
    <name evidence="5" type="ORF">BN983_03440</name>
</gene>
<feature type="domain" description="Aerobactin siderophore biosynthesis IucA/IucC-like C-terminal" evidence="4">
    <location>
        <begin position="408"/>
        <end position="562"/>
    </location>
</feature>
<dbReference type="RefSeq" id="WP_035510473.1">
    <property type="nucleotide sequence ID" value="NZ_CCDH010000002.1"/>
</dbReference>
<reference evidence="5 6" key="2">
    <citation type="submission" date="2014-05" db="EMBL/GenBank/DDBJ databases">
        <title>Draft genome sequence of Halobacillus karajensis HK-03.</title>
        <authorList>
            <person name="Khelaifia S."/>
            <person name="Croce O."/>
            <person name="Lagier J.C."/>
            <person name="Raoult D."/>
        </authorList>
    </citation>
    <scope>NUCLEOTIDE SEQUENCE [LARGE SCALE GENOMIC DNA]</scope>
    <source>
        <strain evidence="5 6">HD-03</strain>
    </source>
</reference>
<proteinExistence type="inferred from homology"/>
<evidence type="ECO:0000259" key="3">
    <source>
        <dbReference type="Pfam" id="PF04183"/>
    </source>
</evidence>
<dbReference type="EMBL" id="CCDI010000004">
    <property type="protein sequence ID" value="CDQ25135.1"/>
    <property type="molecule type" value="Genomic_DNA"/>
</dbReference>
<name>A0A024P872_9BACI</name>
<evidence type="ECO:0000259" key="4">
    <source>
        <dbReference type="Pfam" id="PF06276"/>
    </source>
</evidence>
<reference evidence="6" key="1">
    <citation type="submission" date="2014-03" db="EMBL/GenBank/DDBJ databases">
        <authorList>
            <person name="Urmite Genomes U."/>
        </authorList>
    </citation>
    <scope>NUCLEOTIDE SEQUENCE [LARGE SCALE GENOMIC DNA]</scope>
    <source>
        <strain evidence="6">HD-03</strain>
    </source>
</reference>
<dbReference type="Proteomes" id="UP000028868">
    <property type="component" value="Unassembled WGS sequence"/>
</dbReference>
<evidence type="ECO:0000313" key="5">
    <source>
        <dbReference type="EMBL" id="CDQ25135.1"/>
    </source>
</evidence>
<evidence type="ECO:0000256" key="1">
    <source>
        <dbReference type="ARBA" id="ARBA00004924"/>
    </source>
</evidence>
<dbReference type="PANTHER" id="PTHR34384:SF5">
    <property type="entry name" value="L-2,3-DIAMINOPROPANOATE--CITRATE LIGASE"/>
    <property type="match status" value="1"/>
</dbReference>
<feature type="domain" description="Aerobactin siderophore biosynthesis IucA/IucC N-terminal" evidence="3">
    <location>
        <begin position="145"/>
        <end position="377"/>
    </location>
</feature>
<dbReference type="GO" id="GO:0016881">
    <property type="term" value="F:acid-amino acid ligase activity"/>
    <property type="evidence" value="ECO:0007669"/>
    <property type="project" value="UniProtKB-ARBA"/>
</dbReference>
<keyword evidence="6" id="KW-1185">Reference proteome</keyword>